<proteinExistence type="predicted"/>
<dbReference type="SUPFAM" id="SSF53335">
    <property type="entry name" value="S-adenosyl-L-methionine-dependent methyltransferases"/>
    <property type="match status" value="1"/>
</dbReference>
<dbReference type="InterPro" id="IPR027417">
    <property type="entry name" value="P-loop_NTPase"/>
</dbReference>
<dbReference type="CDD" id="cd02440">
    <property type="entry name" value="AdoMet_MTases"/>
    <property type="match status" value="1"/>
</dbReference>
<organism evidence="3 4">
    <name type="scientific">Thermanaerothrix solaris</name>
    <dbReference type="NCBI Taxonomy" id="3058434"/>
    <lineage>
        <taxon>Bacteria</taxon>
        <taxon>Bacillati</taxon>
        <taxon>Chloroflexota</taxon>
        <taxon>Anaerolineae</taxon>
        <taxon>Anaerolineales</taxon>
        <taxon>Anaerolineaceae</taxon>
        <taxon>Thermanaerothrix</taxon>
    </lineage>
</organism>
<name>A0ABU3NS34_9CHLR</name>
<feature type="domain" description="Helicase ATP-binding" evidence="2">
    <location>
        <begin position="361"/>
        <end position="661"/>
    </location>
</feature>
<dbReference type="PANTHER" id="PTHR45766">
    <property type="entry name" value="DNA ANNEALING HELICASE AND ENDONUCLEASE ZRANB3 FAMILY MEMBER"/>
    <property type="match status" value="1"/>
</dbReference>
<dbReference type="SUPFAM" id="SSF57903">
    <property type="entry name" value="FYVE/PHD zinc finger"/>
    <property type="match status" value="1"/>
</dbReference>
<dbReference type="SUPFAM" id="SSF52540">
    <property type="entry name" value="P-loop containing nucleoside triphosphate hydrolases"/>
    <property type="match status" value="2"/>
</dbReference>
<dbReference type="InterPro" id="IPR029063">
    <property type="entry name" value="SAM-dependent_MTases_sf"/>
</dbReference>
<dbReference type="InterPro" id="IPR011011">
    <property type="entry name" value="Znf_FYVE_PHD"/>
</dbReference>
<dbReference type="InterPro" id="IPR049730">
    <property type="entry name" value="SNF2/RAD54-like_C"/>
</dbReference>
<keyword evidence="4" id="KW-1185">Reference proteome</keyword>
<dbReference type="Proteomes" id="UP001254165">
    <property type="component" value="Unassembled WGS sequence"/>
</dbReference>
<evidence type="ECO:0000259" key="2">
    <source>
        <dbReference type="SMART" id="SM00487"/>
    </source>
</evidence>
<dbReference type="InterPro" id="IPR001650">
    <property type="entry name" value="Helicase_C-like"/>
</dbReference>
<dbReference type="InterPro" id="IPR014001">
    <property type="entry name" value="Helicase_ATP-bd"/>
</dbReference>
<gene>
    <name evidence="3" type="ORF">QYE77_15270</name>
</gene>
<dbReference type="CDD" id="cd18793">
    <property type="entry name" value="SF2_C_SNF"/>
    <property type="match status" value="1"/>
</dbReference>
<accession>A0ABU3NS34</accession>
<evidence type="ECO:0000313" key="4">
    <source>
        <dbReference type="Proteomes" id="UP001254165"/>
    </source>
</evidence>
<comment type="caution">
    <text evidence="3">The sequence shown here is derived from an EMBL/GenBank/DDBJ whole genome shotgun (WGS) entry which is preliminary data.</text>
</comment>
<dbReference type="RefSeq" id="WP_315626282.1">
    <property type="nucleotide sequence ID" value="NZ_JAUHMF010000010.1"/>
</dbReference>
<dbReference type="EMBL" id="JAUHMF010000010">
    <property type="protein sequence ID" value="MDT8899625.1"/>
    <property type="molecule type" value="Genomic_DNA"/>
</dbReference>
<dbReference type="Gene3D" id="3.40.50.150">
    <property type="entry name" value="Vaccinia Virus protein VP39"/>
    <property type="match status" value="1"/>
</dbReference>
<protein>
    <submittedName>
        <fullName evidence="3">DUF6094 domain-containing protein</fullName>
    </submittedName>
</protein>
<dbReference type="PRINTS" id="PR00507">
    <property type="entry name" value="N12N6MTFRASE"/>
</dbReference>
<dbReference type="SMART" id="SM00487">
    <property type="entry name" value="DEXDc"/>
    <property type="match status" value="1"/>
</dbReference>
<dbReference type="InterPro" id="IPR046076">
    <property type="entry name" value="DUF6094"/>
</dbReference>
<evidence type="ECO:0000256" key="1">
    <source>
        <dbReference type="ARBA" id="ARBA00022801"/>
    </source>
</evidence>
<dbReference type="CDD" id="cd00065">
    <property type="entry name" value="FYVE_like_SF"/>
    <property type="match status" value="1"/>
</dbReference>
<geneLocation type="plasmid" evidence="3">
    <name>p4228-RoL</name>
</geneLocation>
<evidence type="ECO:0000313" key="3">
    <source>
        <dbReference type="EMBL" id="MDT8899625.1"/>
    </source>
</evidence>
<dbReference type="Pfam" id="PF19587">
    <property type="entry name" value="DUF6094"/>
    <property type="match status" value="1"/>
</dbReference>
<reference evidence="3 4" key="1">
    <citation type="submission" date="2023-07" db="EMBL/GenBank/DDBJ databases">
        <title>Novel species of Thermanaerothrix with wide hydrolytic capabilities.</title>
        <authorList>
            <person name="Zayulina K.S."/>
            <person name="Podosokorskaya O.A."/>
            <person name="Elcheninov A.G."/>
        </authorList>
    </citation>
    <scope>NUCLEOTIDE SEQUENCE [LARGE SCALE GENOMIC DNA]</scope>
    <source>
        <strain evidence="3 4">4228-RoL</strain>
        <plasmid evidence="3">p4228-RoL</plasmid>
    </source>
</reference>
<sequence length="1043" mass="117644">MRLEAQKKVGYYPTQPEVLEELKRILSPVSGSGTFTILDPCCGDGVALAALASHIRNYRGGLRWVKTFGVEISYSRAEEARQRLDVVLNAPAQECEFTPQAFSLLFLNPPYDTDDSGKRLELVFLEKFTPALIKRGVLVLIIQEKTLAEVEDFLIENYARITIWRYPQDIYKEFKQIVILAVRDTPENDQSPLFIRNFPIRERYYIPEGKDDNAVIYQKPSPPSFNLSTYVGRLQSTPPTIQPIVPLKKGHLALIVASGIVGTIDLGDALVKGRTIKRVIEEEEEGEEENTRREKVINVPEVTLLDTKTGEVQFIETDHDLAVLFEKHGAAIAAQAARKFPPLFDGKIPADVEKILSGLGKWRKPLPGQKEPGLLTSQKIAATGLAKGLITRKRLVFQADMGWGKTTVALAVAEILQAYPVLVLCPPHLTEKWKREAKEVLGPDVIVEEIRSIGKQNDLEVFLSRSKGKKAIAVVASTSAKMGGGWKPAVAYRNKYKKDSHVWCQKCNALNTVVAGKYTCWRCGHEAFHRGGVNNTKTPVCPHCGQNAPEGWEKKPTLCPACHRPLFVVAERREAIADYIKKRHRGTFKLLIADELHEYKGKSTDRGVAFYRLVKSTKYVLGLTGTFFGGKASTIFHLLARMDERLYGKYGFQEQEWVETYGNVERITKEKKERFGYYTRITRRSLTVVEKPGVSPKILPEIIDRTLFVSMDDLGEKLPPYSEATVEITPDPVWHQEYSRMLDRLKDMARSDRSWLSSFLQWGLSRPNSVFREERVTRGYGEDGPVIMTLPAYPDISPKEQYLLDLVRGEVSAGRKVLVYVRQTGVRDIRCRLASVLSGFRVETLSEEIAPRKREEWIKRVAAELDVLITNPELVKTGLDLIQFSTVVFYEPVYSLYTLWQAMRRVWRLGQKNEVKVVFPIYKNTMEETALNLIKAKASSAGFLYGEDLAIESMDEDIAGNILRQLAKVYLDGIEVPTLESVFANGKIVSASPVPPAPTPTTAKPEPVRLSWQEWAAARGIAIQRESRRKPSATFSLPLFEQQ</sequence>
<keyword evidence="1" id="KW-0378">Hydrolase</keyword>
<dbReference type="PANTHER" id="PTHR45766:SF6">
    <property type="entry name" value="SWI_SNF-RELATED MATRIX-ASSOCIATED ACTIN-DEPENDENT REGULATOR OF CHROMATIN SUBFAMILY A-LIKE PROTEIN 1"/>
    <property type="match status" value="1"/>
</dbReference>
<keyword evidence="3" id="KW-0614">Plasmid</keyword>
<dbReference type="Pfam" id="PF00271">
    <property type="entry name" value="Helicase_C"/>
    <property type="match status" value="1"/>
</dbReference>
<dbReference type="Gene3D" id="3.40.50.300">
    <property type="entry name" value="P-loop containing nucleotide triphosphate hydrolases"/>
    <property type="match status" value="2"/>
</dbReference>